<dbReference type="PRINTS" id="PR00080">
    <property type="entry name" value="SDRFAMILY"/>
</dbReference>
<dbReference type="EC" id="1.1.1.100" evidence="3"/>
<evidence type="ECO:0000313" key="4">
    <source>
        <dbReference type="Proteomes" id="UP001595645"/>
    </source>
</evidence>
<evidence type="ECO:0000313" key="3">
    <source>
        <dbReference type="EMBL" id="MFC3453188.1"/>
    </source>
</evidence>
<keyword evidence="3" id="KW-0560">Oxidoreductase</keyword>
<dbReference type="RefSeq" id="WP_378241948.1">
    <property type="nucleotide sequence ID" value="NZ_JBHRWK010000045.1"/>
</dbReference>
<comment type="similarity">
    <text evidence="1">Belongs to the short-chain dehydrogenases/reductases (SDR) family.</text>
</comment>
<dbReference type="SUPFAM" id="SSF51735">
    <property type="entry name" value="NAD(P)-binding Rossmann-fold domains"/>
    <property type="match status" value="1"/>
</dbReference>
<dbReference type="PROSITE" id="PS00061">
    <property type="entry name" value="ADH_SHORT"/>
    <property type="match status" value="1"/>
</dbReference>
<protein>
    <submittedName>
        <fullName evidence="3">3-oxoacyl-ACP reductase</fullName>
        <ecNumber evidence="3">1.1.1.100</ecNumber>
    </submittedName>
</protein>
<dbReference type="PANTHER" id="PTHR42760:SF78">
    <property type="entry name" value="3-OXOACYL-[ACYL-CARRIER-PROTEIN] REDUCTASE [NADH]"/>
    <property type="match status" value="1"/>
</dbReference>
<name>A0ABV7P2H3_9PSEU</name>
<dbReference type="InterPro" id="IPR020904">
    <property type="entry name" value="Sc_DH/Rdtase_CS"/>
</dbReference>
<dbReference type="Proteomes" id="UP001595645">
    <property type="component" value="Unassembled WGS sequence"/>
</dbReference>
<gene>
    <name evidence="3" type="ORF">ACFOSH_27450</name>
</gene>
<dbReference type="SMART" id="SM00822">
    <property type="entry name" value="PKS_KR"/>
    <property type="match status" value="1"/>
</dbReference>
<feature type="domain" description="Ketoreductase" evidence="2">
    <location>
        <begin position="205"/>
        <end position="387"/>
    </location>
</feature>
<dbReference type="Pfam" id="PF13561">
    <property type="entry name" value="adh_short_C2"/>
    <property type="match status" value="1"/>
</dbReference>
<dbReference type="PRINTS" id="PR00081">
    <property type="entry name" value="GDHRDH"/>
</dbReference>
<accession>A0ABV7P2H3</accession>
<dbReference type="InterPro" id="IPR057326">
    <property type="entry name" value="KR_dom"/>
</dbReference>
<dbReference type="InterPro" id="IPR036291">
    <property type="entry name" value="NAD(P)-bd_dom_sf"/>
</dbReference>
<keyword evidence="4" id="KW-1185">Reference proteome</keyword>
<evidence type="ECO:0000256" key="1">
    <source>
        <dbReference type="ARBA" id="ARBA00006484"/>
    </source>
</evidence>
<evidence type="ECO:0000259" key="2">
    <source>
        <dbReference type="SMART" id="SM00822"/>
    </source>
</evidence>
<sequence length="457" mass="47342">MADRYQQFTKSPVGKFVVPKLGLPNPATLRRYKPGQPALEGPALLGAAPGGRLEKVIEAQLHRAGIEVISTAADKHAALVFDATGVKDPKQLREVYDFFHPVIRSVGPSGRVVILGTPPELTEGHERIAQRALEGFVRSVGKELKRGATAQLVYVAEGAEEATESTLRFLLSSKSAFVDAQVIRVGTEAKTASAPADWAKPLDGKVALVTGASRGIGAAIAEVLGRDGAHVVALDIPAQGADLSKVANKVGGSALQLDITAADAPEKLAEYLTTRHGGVDIVVHNAGITRDKTLGNMTEGGWDSVIAVNLASQLAVNEKLLADKVLHENGRIIGVSSIAGIAGNVGQTNYATSKAGVIGMVDVGAPKLAKYEARSPAEGSSTQYGGTINAVAPGFIETKMTAAVPLFIREGGRRLSSLGQGGLPVDVAETIAWYANPASAAVNGNVVRVCGQALLGA</sequence>
<organism evidence="3 4">
    <name type="scientific">Amycolatopsis speibonae</name>
    <dbReference type="NCBI Taxonomy" id="1450224"/>
    <lineage>
        <taxon>Bacteria</taxon>
        <taxon>Bacillati</taxon>
        <taxon>Actinomycetota</taxon>
        <taxon>Actinomycetes</taxon>
        <taxon>Pseudonocardiales</taxon>
        <taxon>Pseudonocardiaceae</taxon>
        <taxon>Amycolatopsis</taxon>
    </lineage>
</organism>
<dbReference type="PANTHER" id="PTHR42760">
    <property type="entry name" value="SHORT-CHAIN DEHYDROGENASES/REDUCTASES FAMILY MEMBER"/>
    <property type="match status" value="1"/>
</dbReference>
<proteinExistence type="inferred from homology"/>
<reference evidence="4" key="1">
    <citation type="journal article" date="2019" name="Int. J. Syst. Evol. Microbiol.">
        <title>The Global Catalogue of Microorganisms (GCM) 10K type strain sequencing project: providing services to taxonomists for standard genome sequencing and annotation.</title>
        <authorList>
            <consortium name="The Broad Institute Genomics Platform"/>
            <consortium name="The Broad Institute Genome Sequencing Center for Infectious Disease"/>
            <person name="Wu L."/>
            <person name="Ma J."/>
        </authorList>
    </citation>
    <scope>NUCLEOTIDE SEQUENCE [LARGE SCALE GENOMIC DNA]</scope>
    <source>
        <strain evidence="4">CGMCC 4.7676</strain>
    </source>
</reference>
<dbReference type="InterPro" id="IPR002347">
    <property type="entry name" value="SDR_fam"/>
</dbReference>
<dbReference type="Gene3D" id="3.40.50.720">
    <property type="entry name" value="NAD(P)-binding Rossmann-like Domain"/>
    <property type="match status" value="2"/>
</dbReference>
<comment type="caution">
    <text evidence="3">The sequence shown here is derived from an EMBL/GenBank/DDBJ whole genome shotgun (WGS) entry which is preliminary data.</text>
</comment>
<dbReference type="GO" id="GO:0004316">
    <property type="term" value="F:3-oxoacyl-[acyl-carrier-protein] reductase (NADPH) activity"/>
    <property type="evidence" value="ECO:0007669"/>
    <property type="project" value="UniProtKB-EC"/>
</dbReference>
<dbReference type="EMBL" id="JBHRWK010000045">
    <property type="protein sequence ID" value="MFC3453188.1"/>
    <property type="molecule type" value="Genomic_DNA"/>
</dbReference>
<dbReference type="NCBIfam" id="NF006110">
    <property type="entry name" value="PRK08261.1"/>
    <property type="match status" value="1"/>
</dbReference>